<dbReference type="Gene3D" id="1.10.8.430">
    <property type="entry name" value="Helical domain of apoptotic protease-activating factors"/>
    <property type="match status" value="1"/>
</dbReference>
<dbReference type="Gene3D" id="3.40.50.10140">
    <property type="entry name" value="Toll/interleukin-1 receptor homology (TIR) domain"/>
    <property type="match status" value="1"/>
</dbReference>
<dbReference type="FunFam" id="3.80.10.10:FF:000386">
    <property type="entry name" value="Disease resistance protein RPS4"/>
    <property type="match status" value="1"/>
</dbReference>
<dbReference type="InterPro" id="IPR000157">
    <property type="entry name" value="TIR_dom"/>
</dbReference>
<evidence type="ECO:0000256" key="1">
    <source>
        <dbReference type="ARBA" id="ARBA00011982"/>
    </source>
</evidence>
<dbReference type="FunFam" id="3.40.50.10140:FF:000007">
    <property type="entry name" value="Disease resistance protein (TIR-NBS-LRR class)"/>
    <property type="match status" value="1"/>
</dbReference>
<dbReference type="InterPro" id="IPR032675">
    <property type="entry name" value="LRR_dom_sf"/>
</dbReference>
<evidence type="ECO:0000256" key="2">
    <source>
        <dbReference type="ARBA" id="ARBA00022614"/>
    </source>
</evidence>
<dbReference type="GO" id="GO:0061809">
    <property type="term" value="F:NAD+ nucleosidase activity, cyclic ADP-ribose generating"/>
    <property type="evidence" value="ECO:0007669"/>
    <property type="project" value="UniProtKB-EC"/>
</dbReference>
<accession>A0AAU9RNC8</accession>
<dbReference type="InterPro" id="IPR011713">
    <property type="entry name" value="Leu-rich_rpt_3"/>
</dbReference>
<dbReference type="Gene3D" id="3.40.50.300">
    <property type="entry name" value="P-loop containing nucleotide triphosphate hydrolases"/>
    <property type="match status" value="1"/>
</dbReference>
<evidence type="ECO:0000313" key="10">
    <source>
        <dbReference type="Proteomes" id="UP000836841"/>
    </source>
</evidence>
<dbReference type="SUPFAM" id="SSF52058">
    <property type="entry name" value="L domain-like"/>
    <property type="match status" value="1"/>
</dbReference>
<evidence type="ECO:0000313" key="9">
    <source>
        <dbReference type="EMBL" id="CAH2046351.1"/>
    </source>
</evidence>
<dbReference type="EMBL" id="OU466858">
    <property type="protein sequence ID" value="CAH2046351.1"/>
    <property type="molecule type" value="Genomic_DNA"/>
</dbReference>
<dbReference type="SUPFAM" id="SSF52200">
    <property type="entry name" value="Toll/Interleukin receptor TIR domain"/>
    <property type="match status" value="1"/>
</dbReference>
<protein>
    <recommendedName>
        <fullName evidence="1">ADP-ribosyl cyclase/cyclic ADP-ribose hydrolase</fullName>
        <ecNumber evidence="1">3.2.2.6</ecNumber>
    </recommendedName>
</protein>
<dbReference type="Pfam" id="PF07725">
    <property type="entry name" value="LRR_3"/>
    <property type="match status" value="1"/>
</dbReference>
<dbReference type="SUPFAM" id="SSF52540">
    <property type="entry name" value="P-loop containing nucleoside triphosphate hydrolases"/>
    <property type="match status" value="1"/>
</dbReference>
<feature type="compositionally biased region" description="Basic and acidic residues" evidence="7">
    <location>
        <begin position="178"/>
        <end position="188"/>
    </location>
</feature>
<evidence type="ECO:0000256" key="4">
    <source>
        <dbReference type="ARBA" id="ARBA00022801"/>
    </source>
</evidence>
<dbReference type="Pfam" id="PF01582">
    <property type="entry name" value="TIR"/>
    <property type="match status" value="1"/>
</dbReference>
<keyword evidence="10" id="KW-1185">Reference proteome</keyword>
<evidence type="ECO:0000256" key="3">
    <source>
        <dbReference type="ARBA" id="ARBA00022737"/>
    </source>
</evidence>
<dbReference type="Pfam" id="PF00931">
    <property type="entry name" value="NB-ARC"/>
    <property type="match status" value="1"/>
</dbReference>
<name>A0AAU9RNC8_THLAR</name>
<feature type="region of interest" description="Disordered" evidence="7">
    <location>
        <begin position="1105"/>
        <end position="1136"/>
    </location>
</feature>
<dbReference type="InterPro" id="IPR045344">
    <property type="entry name" value="C-JID"/>
</dbReference>
<dbReference type="InterPro" id="IPR058192">
    <property type="entry name" value="WHD_ROQ1-like"/>
</dbReference>
<dbReference type="Pfam" id="PF23282">
    <property type="entry name" value="WHD_ROQ1"/>
    <property type="match status" value="1"/>
</dbReference>
<reference evidence="9 10" key="1">
    <citation type="submission" date="2022-03" db="EMBL/GenBank/DDBJ databases">
        <authorList>
            <person name="Nunn A."/>
            <person name="Chopra R."/>
            <person name="Nunn A."/>
            <person name="Contreras Garrido A."/>
        </authorList>
    </citation>
    <scope>NUCLEOTIDE SEQUENCE [LARGE SCALE GENOMIC DNA]</scope>
</reference>
<dbReference type="Pfam" id="PF20160">
    <property type="entry name" value="C-JID"/>
    <property type="match status" value="1"/>
</dbReference>
<comment type="catalytic activity">
    <reaction evidence="6">
        <text>NAD(+) + H2O = ADP-D-ribose + nicotinamide + H(+)</text>
        <dbReference type="Rhea" id="RHEA:16301"/>
        <dbReference type="ChEBI" id="CHEBI:15377"/>
        <dbReference type="ChEBI" id="CHEBI:15378"/>
        <dbReference type="ChEBI" id="CHEBI:17154"/>
        <dbReference type="ChEBI" id="CHEBI:57540"/>
        <dbReference type="ChEBI" id="CHEBI:57967"/>
        <dbReference type="EC" id="3.2.2.6"/>
    </reaction>
    <physiologicalReaction direction="left-to-right" evidence="6">
        <dbReference type="Rhea" id="RHEA:16302"/>
    </physiologicalReaction>
</comment>
<evidence type="ECO:0000256" key="5">
    <source>
        <dbReference type="ARBA" id="ARBA00023027"/>
    </source>
</evidence>
<keyword evidence="2" id="KW-0433">Leucine-rich repeat</keyword>
<dbReference type="PANTHER" id="PTHR11017">
    <property type="entry name" value="LEUCINE-RICH REPEAT-CONTAINING PROTEIN"/>
    <property type="match status" value="1"/>
</dbReference>
<dbReference type="AlphaFoldDB" id="A0AAU9RNC8"/>
<evidence type="ECO:0000259" key="8">
    <source>
        <dbReference type="PROSITE" id="PS50104"/>
    </source>
</evidence>
<evidence type="ECO:0000256" key="6">
    <source>
        <dbReference type="ARBA" id="ARBA00047304"/>
    </source>
</evidence>
<feature type="domain" description="TIR" evidence="8">
    <location>
        <begin position="9"/>
        <end position="177"/>
    </location>
</feature>
<dbReference type="InterPro" id="IPR044974">
    <property type="entry name" value="Disease_R_plants"/>
</dbReference>
<dbReference type="InterPro" id="IPR035897">
    <property type="entry name" value="Toll_tir_struct_dom_sf"/>
</dbReference>
<dbReference type="PROSITE" id="PS50104">
    <property type="entry name" value="TIR"/>
    <property type="match status" value="1"/>
</dbReference>
<dbReference type="Gene3D" id="3.80.10.10">
    <property type="entry name" value="Ribonuclease Inhibitor"/>
    <property type="match status" value="2"/>
</dbReference>
<dbReference type="GO" id="GO:0043531">
    <property type="term" value="F:ADP binding"/>
    <property type="evidence" value="ECO:0007669"/>
    <property type="project" value="InterPro"/>
</dbReference>
<dbReference type="EC" id="3.2.2.6" evidence="1"/>
<feature type="region of interest" description="Disordered" evidence="7">
    <location>
        <begin position="177"/>
        <end position="215"/>
    </location>
</feature>
<dbReference type="PRINTS" id="PR00364">
    <property type="entry name" value="DISEASERSIST"/>
</dbReference>
<keyword evidence="4" id="KW-0378">Hydrolase</keyword>
<evidence type="ECO:0000256" key="7">
    <source>
        <dbReference type="SAM" id="MobiDB-lite"/>
    </source>
</evidence>
<dbReference type="SMART" id="SM00255">
    <property type="entry name" value="TIR"/>
    <property type="match status" value="1"/>
</dbReference>
<dbReference type="InterPro" id="IPR042197">
    <property type="entry name" value="Apaf_helical"/>
</dbReference>
<gene>
    <name evidence="9" type="ORF">TAV2_LOCUS6752</name>
</gene>
<dbReference type="Proteomes" id="UP000836841">
    <property type="component" value="Chromosome 2"/>
</dbReference>
<sequence length="1158" mass="132028">MSTSSSRNVKPQVFINFRGIELRNTFVAFLHGALRRKGINAFIDSDEQPGVPLKVLFERIEKSTVALAILSSRYTESHWCLDELVKIRECADRNTLRVIPIFYMLNTSIVKNLEGDFGLQLWNLWRQEDHRYKRDDRILKWDAALQDAAGKTALRYTENSNLLEFVDQITKHVQNMLSKDKLQREENPKPQGSGGENPKPEEGSNRVSRSIKPGEQNLKQLKERLDVDCNDDETRIVGVVGMVGIGKTYLAEKLLAELKTKIGRDVFIKCGNEKSKEQELDELQKKIVEGLLKEDHPNLRSVDRNALEVRKSFLLEKKVVVVLDGVGDKKQIDAVLQNQGWIKNGSRIVITTRDKSLLNGLACDIYEVPKLNDRDSFELFRAQIFTTIEGSFVELARKFVDYAGGNPLALKEYGGELNGNDKDHWERTLGTLTQRVREELRSWYDELTEQQKDAFLDIAYFFRSEDENYVRTLLDSFDPELRDLADKFLINVCDGRVEMHDLLFTMVKELVEDTSGKYRLLSSNSADFTSALRNKEVRGIILDMSKKKEMPLDNQAFVGMSSLRYLKVYNSLFPRHSEAECKLNLPDEIEFPKDNIVRYIDWMKFSRKELPSNFEPKNLIDLRLPYSKITRLWNFVKITPKLKWVDLSHSSKLSSLSGLSEAPNLLRLNLEGCTSLKDLSEEMQKMKNLVFLNLRGCTSLLSLPSFTIHSLKTLILSGCSSLENFKVISENLETLHLNSTAICELPSDIDKLQRLILLNLKDCKNLSTLPDSLGKLRSLQELKLSRCSKIKIFPNVKEKVENLRLLMLDETSITEMPCNSINLYFLQSLCLSRNDKLCSLQFDMSHMFHLKWLELKYCKNLTSLPSLPPNLQCLNAYGCTSLKTVASPLASHMPTKQIHYSTFIFTNCDELEQVARSSIISYVQKKSSLMSNDQYNQDFVFKSLIGTCFPGCDLPAWFDHKAFGSELNLEFPRDWNEGKLNGIALCVVVSFGDYKDQNNGLQVRCTCEFNSVSLSRESFIIGGWSEPGDEPQTIGADHVFIGYTTLFNIKKRQQFSSATKVCLSFQVTNGTSKVAECKVMKCGVTLVYEADEVVNTSCEENIDATPRMEDGQQGQTSAYKGAQDDEEDCIGEANSGTIPKTEDYKKEKGVRKFFRRVL</sequence>
<dbReference type="InterPro" id="IPR027417">
    <property type="entry name" value="P-loop_NTPase"/>
</dbReference>
<dbReference type="PANTHER" id="PTHR11017:SF264">
    <property type="entry name" value="ADP-RIBOSYL CYCLASE_CYCLIC ADP-RIBOSE HYDROLASE"/>
    <property type="match status" value="1"/>
</dbReference>
<keyword evidence="3" id="KW-0677">Repeat</keyword>
<dbReference type="GO" id="GO:0006952">
    <property type="term" value="P:defense response"/>
    <property type="evidence" value="ECO:0007669"/>
    <property type="project" value="InterPro"/>
</dbReference>
<dbReference type="GO" id="GO:0007165">
    <property type="term" value="P:signal transduction"/>
    <property type="evidence" value="ECO:0007669"/>
    <property type="project" value="InterPro"/>
</dbReference>
<organism evidence="9 10">
    <name type="scientific">Thlaspi arvense</name>
    <name type="common">Field penny-cress</name>
    <dbReference type="NCBI Taxonomy" id="13288"/>
    <lineage>
        <taxon>Eukaryota</taxon>
        <taxon>Viridiplantae</taxon>
        <taxon>Streptophyta</taxon>
        <taxon>Embryophyta</taxon>
        <taxon>Tracheophyta</taxon>
        <taxon>Spermatophyta</taxon>
        <taxon>Magnoliopsida</taxon>
        <taxon>eudicotyledons</taxon>
        <taxon>Gunneridae</taxon>
        <taxon>Pentapetalae</taxon>
        <taxon>rosids</taxon>
        <taxon>malvids</taxon>
        <taxon>Brassicales</taxon>
        <taxon>Brassicaceae</taxon>
        <taxon>Thlaspideae</taxon>
        <taxon>Thlaspi</taxon>
    </lineage>
</organism>
<proteinExistence type="predicted"/>
<keyword evidence="5" id="KW-0520">NAD</keyword>
<dbReference type="InterPro" id="IPR002182">
    <property type="entry name" value="NB-ARC"/>
</dbReference>